<dbReference type="EMBL" id="CP001013">
    <property type="protein sequence ID" value="ACB34880.1"/>
    <property type="molecule type" value="Genomic_DNA"/>
</dbReference>
<dbReference type="OrthoDB" id="9151936at2"/>
<name>B1Y7C5_LEPCP</name>
<organism evidence="1 2">
    <name type="scientific">Leptothrix cholodnii (strain ATCC 51168 / LMG 8142 / SP-6)</name>
    <name type="common">Leptothrix discophora (strain SP-6)</name>
    <dbReference type="NCBI Taxonomy" id="395495"/>
    <lineage>
        <taxon>Bacteria</taxon>
        <taxon>Pseudomonadati</taxon>
        <taxon>Pseudomonadota</taxon>
        <taxon>Betaproteobacteria</taxon>
        <taxon>Burkholderiales</taxon>
        <taxon>Sphaerotilaceae</taxon>
        <taxon>Leptothrix</taxon>
    </lineage>
</organism>
<evidence type="ECO:0000313" key="1">
    <source>
        <dbReference type="EMBL" id="ACB34880.1"/>
    </source>
</evidence>
<gene>
    <name evidence="1" type="ordered locus">Lcho_2615</name>
</gene>
<proteinExistence type="predicted"/>
<dbReference type="KEGG" id="lch:Lcho_2615"/>
<dbReference type="STRING" id="395495.Lcho_2615"/>
<dbReference type="HOGENOM" id="CLU_1085017_0_0_4"/>
<accession>B1Y7C5</accession>
<keyword evidence="2" id="KW-1185">Reference proteome</keyword>
<sequence precursor="true">MSLRFKSELRLELRMRSCQAELLPPGWQTRPAAVASGTGEGASALNAAMSALRLADVDELPGKASLTVADEYLYYRLIDADLSWSEALQEAVAAFTEDLGRDDLRVQVIPLKNGLRWIAAAVPEADVTAWSESLALAGVRLSHLHGALVEDLRLLAGQIPDDDAVIALLREEGMSLVKLQDGVPATLAWERFDASDSVTMEQRLRAFVRSVTTSANAECVVYLLPESKALCRYTWANGQQTGLVAAPLDSMARSST</sequence>
<dbReference type="AlphaFoldDB" id="B1Y7C5"/>
<evidence type="ECO:0000313" key="2">
    <source>
        <dbReference type="Proteomes" id="UP000001693"/>
    </source>
</evidence>
<reference evidence="1 2" key="1">
    <citation type="submission" date="2008-03" db="EMBL/GenBank/DDBJ databases">
        <title>Complete sequence of Leptothrix cholodnii SP-6.</title>
        <authorList>
            <consortium name="US DOE Joint Genome Institute"/>
            <person name="Copeland A."/>
            <person name="Lucas S."/>
            <person name="Lapidus A."/>
            <person name="Glavina del Rio T."/>
            <person name="Dalin E."/>
            <person name="Tice H."/>
            <person name="Bruce D."/>
            <person name="Goodwin L."/>
            <person name="Pitluck S."/>
            <person name="Chertkov O."/>
            <person name="Brettin T."/>
            <person name="Detter J.C."/>
            <person name="Han C."/>
            <person name="Kuske C.R."/>
            <person name="Schmutz J."/>
            <person name="Larimer F."/>
            <person name="Land M."/>
            <person name="Hauser L."/>
            <person name="Kyrpides N."/>
            <person name="Lykidis A."/>
            <person name="Emerson D."/>
            <person name="Richardson P."/>
        </authorList>
    </citation>
    <scope>NUCLEOTIDE SEQUENCE [LARGE SCALE GENOMIC DNA]</scope>
    <source>
        <strain evidence="2">ATCC 51168 / LMG 8142 / SP-6</strain>
    </source>
</reference>
<dbReference type="Proteomes" id="UP000001693">
    <property type="component" value="Chromosome"/>
</dbReference>
<protein>
    <submittedName>
        <fullName evidence="1">Uncharacterized protein</fullName>
    </submittedName>
</protein>
<dbReference type="RefSeq" id="WP_012347636.1">
    <property type="nucleotide sequence ID" value="NC_010524.1"/>
</dbReference>